<dbReference type="OrthoDB" id="496749at2759"/>
<keyword evidence="7" id="KW-0274">FAD</keyword>
<dbReference type="Proteomes" id="UP000002630">
    <property type="component" value="Linkage Group LG04"/>
</dbReference>
<evidence type="ECO:0000256" key="6">
    <source>
        <dbReference type="ARBA" id="ARBA00022763"/>
    </source>
</evidence>
<dbReference type="NCBIfam" id="TIGR00591">
    <property type="entry name" value="phr2"/>
    <property type="match status" value="1"/>
</dbReference>
<evidence type="ECO:0000256" key="3">
    <source>
        <dbReference type="ARBA" id="ARBA00013149"/>
    </source>
</evidence>
<dbReference type="InParanoid" id="D8LQK0"/>
<proteinExistence type="inferred from homology"/>
<dbReference type="SUPFAM" id="SSF52425">
    <property type="entry name" value="Cryptochrome/photolyase, N-terminal domain"/>
    <property type="match status" value="1"/>
</dbReference>
<dbReference type="Gene3D" id="3.40.50.620">
    <property type="entry name" value="HUPs"/>
    <property type="match status" value="1"/>
</dbReference>
<comment type="similarity">
    <text evidence="2">Belongs to the DNA photolyase class-2 family.</text>
</comment>
<dbReference type="PANTHER" id="PTHR10211:SF0">
    <property type="entry name" value="DEOXYRIBODIPYRIMIDINE PHOTO-LYASE"/>
    <property type="match status" value="1"/>
</dbReference>
<comment type="catalytic activity">
    <reaction evidence="12">
        <text>cyclobutadipyrimidine (in DNA) = 2 pyrimidine residues (in DNA).</text>
        <dbReference type="EC" id="4.1.99.3"/>
    </reaction>
</comment>
<keyword evidence="9" id="KW-0234">DNA repair</keyword>
<keyword evidence="6" id="KW-0227">DNA damage</keyword>
<dbReference type="Gene3D" id="1.10.579.10">
    <property type="entry name" value="DNA Cyclobutane Dipyrimidine Photolyase, subunit A, domain 3"/>
    <property type="match status" value="1"/>
</dbReference>
<dbReference type="PANTHER" id="PTHR10211">
    <property type="entry name" value="DEOXYRIBODIPYRIMIDINE PHOTOLYASE"/>
    <property type="match status" value="1"/>
</dbReference>
<dbReference type="FunFam" id="3.40.50.620:FF:000110">
    <property type="entry name" value="Deoxyribodipyrimidine photolyase"/>
    <property type="match status" value="1"/>
</dbReference>
<dbReference type="AlphaFoldDB" id="D8LQK0"/>
<dbReference type="EMBL" id="FN649729">
    <property type="protein sequence ID" value="CBN78764.1"/>
    <property type="molecule type" value="Genomic_DNA"/>
</dbReference>
<sequence length="506" mass="56492">MALLETPDWFKAERVRCLTDASVPRDQGNCVVYWMSRDQRAEDNWAMLYAKNLAQEGGVPLVVAFVLGAWQVTEPKTTLRYAGFMLKGLEETEGDLRKKKIPFHLLQAAEPRDVVPAFAKELGALAIVTDMCPLRDPTRRAREVAEELNKSGDGTPLFQVDAHNVVPVWATSDKQETMARTIRPKIHARPDFLGAIPELSPNPQGTKLPAATDWKAAQTSLDLDRSVPEISWLKPGAKGASDNLQSFIETRMKGFADLSNNPNEDVCSHMSPYFNLGQMSAQAAVMRVKASRRHPDGVKAFVEQGVVRRELSDNFCFYNDNYDNLSGAAGWARESLEAHANDQREWTYSVQELEEAKTHEDLWNAAQLQLVRDGKMHNFLRMYWAKKILEWSPSPHDALERCLFFNDKYELDGRDPNGFTGCAWSVMGIHDMGWKEREVFGKIRYMNYAGCKRKFDVQEFVSKYAGAGEAAVAAGGTVAPAKRKPSAAKGRSSAAKKGKAVSGRKG</sequence>
<dbReference type="STRING" id="2880.D8LQK0"/>
<evidence type="ECO:0000256" key="11">
    <source>
        <dbReference type="ARBA" id="ARBA00031671"/>
    </source>
</evidence>
<dbReference type="InterPro" id="IPR032673">
    <property type="entry name" value="DNA_photolyase_2_CS"/>
</dbReference>
<dbReference type="SUPFAM" id="SSF48173">
    <property type="entry name" value="Cryptochrome/photolyase FAD-binding domain"/>
    <property type="match status" value="1"/>
</dbReference>
<feature type="domain" description="Photolyase/cryptochrome alpha/beta" evidence="14">
    <location>
        <begin position="29"/>
        <end position="168"/>
    </location>
</feature>
<dbReference type="EC" id="4.1.99.3" evidence="3"/>
<dbReference type="GO" id="GO:0003677">
    <property type="term" value="F:DNA binding"/>
    <property type="evidence" value="ECO:0007669"/>
    <property type="project" value="UniProtKB-KW"/>
</dbReference>
<dbReference type="InterPro" id="IPR008148">
    <property type="entry name" value="DNA_photolyase_2"/>
</dbReference>
<evidence type="ECO:0000256" key="4">
    <source>
        <dbReference type="ARBA" id="ARBA00014046"/>
    </source>
</evidence>
<dbReference type="GO" id="GO:0000719">
    <property type="term" value="P:photoreactive repair"/>
    <property type="evidence" value="ECO:0007669"/>
    <property type="project" value="TreeGrafter"/>
</dbReference>
<keyword evidence="16" id="KW-1185">Reference proteome</keyword>
<dbReference type="FunFam" id="1.10.579.10:FF:000002">
    <property type="entry name" value="Deoxyribodipyrimidine photolyase"/>
    <property type="match status" value="1"/>
</dbReference>
<feature type="region of interest" description="Disordered" evidence="13">
    <location>
        <begin position="476"/>
        <end position="506"/>
    </location>
</feature>
<dbReference type="GO" id="GO:0003904">
    <property type="term" value="F:deoxyribodipyrimidine photo-lyase activity"/>
    <property type="evidence" value="ECO:0007669"/>
    <property type="project" value="UniProtKB-EC"/>
</dbReference>
<evidence type="ECO:0000256" key="9">
    <source>
        <dbReference type="ARBA" id="ARBA00023204"/>
    </source>
</evidence>
<dbReference type="OMA" id="IHNYLRM"/>
<evidence type="ECO:0000256" key="2">
    <source>
        <dbReference type="ARBA" id="ARBA00006409"/>
    </source>
</evidence>
<dbReference type="PROSITE" id="PS01084">
    <property type="entry name" value="DNA_PHOTOLYASES_2_2"/>
    <property type="match status" value="1"/>
</dbReference>
<dbReference type="Gene3D" id="1.25.40.80">
    <property type="match status" value="1"/>
</dbReference>
<evidence type="ECO:0000256" key="5">
    <source>
        <dbReference type="ARBA" id="ARBA00022630"/>
    </source>
</evidence>
<dbReference type="EMBL" id="FN648818">
    <property type="protein sequence ID" value="CBN78764.1"/>
    <property type="molecule type" value="Genomic_DNA"/>
</dbReference>
<evidence type="ECO:0000313" key="15">
    <source>
        <dbReference type="EMBL" id="CBN78764.1"/>
    </source>
</evidence>
<evidence type="ECO:0000259" key="14">
    <source>
        <dbReference type="PROSITE" id="PS51645"/>
    </source>
</evidence>
<dbReference type="InterPro" id="IPR052219">
    <property type="entry name" value="Photolyase_Class-2"/>
</dbReference>
<evidence type="ECO:0000313" key="16">
    <source>
        <dbReference type="Proteomes" id="UP000002630"/>
    </source>
</evidence>
<keyword evidence="8" id="KW-0238">DNA-binding</keyword>
<dbReference type="InterPro" id="IPR036155">
    <property type="entry name" value="Crypto/Photolyase_N_sf"/>
</dbReference>
<feature type="compositionally biased region" description="Basic residues" evidence="13">
    <location>
        <begin position="494"/>
        <end position="506"/>
    </location>
</feature>
<keyword evidence="10" id="KW-0456">Lyase</keyword>
<evidence type="ECO:0000256" key="12">
    <source>
        <dbReference type="ARBA" id="ARBA00033999"/>
    </source>
</evidence>
<reference evidence="15 16" key="1">
    <citation type="journal article" date="2010" name="Nature">
        <title>The Ectocarpus genome and the independent evolution of multicellularity in brown algae.</title>
        <authorList>
            <person name="Cock J.M."/>
            <person name="Sterck L."/>
            <person name="Rouze P."/>
            <person name="Scornet D."/>
            <person name="Allen A.E."/>
            <person name="Amoutzias G."/>
            <person name="Anthouard V."/>
            <person name="Artiguenave F."/>
            <person name="Aury J.M."/>
            <person name="Badger J.H."/>
            <person name="Beszteri B."/>
            <person name="Billiau K."/>
            <person name="Bonnet E."/>
            <person name="Bothwell J.H."/>
            <person name="Bowler C."/>
            <person name="Boyen C."/>
            <person name="Brownlee C."/>
            <person name="Carrano C.J."/>
            <person name="Charrier B."/>
            <person name="Cho G.Y."/>
            <person name="Coelho S.M."/>
            <person name="Collen J."/>
            <person name="Corre E."/>
            <person name="Da Silva C."/>
            <person name="Delage L."/>
            <person name="Delaroque N."/>
            <person name="Dittami S.M."/>
            <person name="Doulbeau S."/>
            <person name="Elias M."/>
            <person name="Farnham G."/>
            <person name="Gachon C.M."/>
            <person name="Gschloessl B."/>
            <person name="Heesch S."/>
            <person name="Jabbari K."/>
            <person name="Jubin C."/>
            <person name="Kawai H."/>
            <person name="Kimura K."/>
            <person name="Kloareg B."/>
            <person name="Kupper F.C."/>
            <person name="Lang D."/>
            <person name="Le Bail A."/>
            <person name="Leblanc C."/>
            <person name="Lerouge P."/>
            <person name="Lohr M."/>
            <person name="Lopez P.J."/>
            <person name="Martens C."/>
            <person name="Maumus F."/>
            <person name="Michel G."/>
            <person name="Miranda-Saavedra D."/>
            <person name="Morales J."/>
            <person name="Moreau H."/>
            <person name="Motomura T."/>
            <person name="Nagasato C."/>
            <person name="Napoli C.A."/>
            <person name="Nelson D.R."/>
            <person name="Nyvall-Collen P."/>
            <person name="Peters A.F."/>
            <person name="Pommier C."/>
            <person name="Potin P."/>
            <person name="Poulain J."/>
            <person name="Quesneville H."/>
            <person name="Read B."/>
            <person name="Rensing S.A."/>
            <person name="Ritter A."/>
            <person name="Rousvoal S."/>
            <person name="Samanta M."/>
            <person name="Samson G."/>
            <person name="Schroeder D.C."/>
            <person name="Segurens B."/>
            <person name="Strittmatter M."/>
            <person name="Tonon T."/>
            <person name="Tregear J.W."/>
            <person name="Valentin K."/>
            <person name="von Dassow P."/>
            <person name="Yamagishi T."/>
            <person name="Van de Peer Y."/>
            <person name="Wincker P."/>
        </authorList>
    </citation>
    <scope>NUCLEOTIDE SEQUENCE [LARGE SCALE GENOMIC DNA]</scope>
    <source>
        <strain evidence="16">Ec32 / CCAP1310/4</strain>
    </source>
</reference>
<evidence type="ECO:0000256" key="10">
    <source>
        <dbReference type="ARBA" id="ARBA00023239"/>
    </source>
</evidence>
<evidence type="ECO:0000256" key="8">
    <source>
        <dbReference type="ARBA" id="ARBA00023125"/>
    </source>
</evidence>
<name>D8LQK0_ECTSI</name>
<protein>
    <recommendedName>
        <fullName evidence="4">Deoxyribodipyrimidine photo-lyase</fullName>
        <ecNumber evidence="3">4.1.99.3</ecNumber>
    </recommendedName>
    <alternativeName>
        <fullName evidence="11">DNA photolyase</fullName>
    </alternativeName>
</protein>
<evidence type="ECO:0000256" key="7">
    <source>
        <dbReference type="ARBA" id="ARBA00022827"/>
    </source>
</evidence>
<dbReference type="Pfam" id="PF00875">
    <property type="entry name" value="DNA_photolyase"/>
    <property type="match status" value="1"/>
</dbReference>
<comment type="cofactor">
    <cofactor evidence="1">
        <name>FAD</name>
        <dbReference type="ChEBI" id="CHEBI:57692"/>
    </cofactor>
</comment>
<evidence type="ECO:0000256" key="1">
    <source>
        <dbReference type="ARBA" id="ARBA00001974"/>
    </source>
</evidence>
<organism evidence="15 16">
    <name type="scientific">Ectocarpus siliculosus</name>
    <name type="common">Brown alga</name>
    <name type="synonym">Conferva siliculosa</name>
    <dbReference type="NCBI Taxonomy" id="2880"/>
    <lineage>
        <taxon>Eukaryota</taxon>
        <taxon>Sar</taxon>
        <taxon>Stramenopiles</taxon>
        <taxon>Ochrophyta</taxon>
        <taxon>PX clade</taxon>
        <taxon>Phaeophyceae</taxon>
        <taxon>Ectocarpales</taxon>
        <taxon>Ectocarpaceae</taxon>
        <taxon>Ectocarpus</taxon>
    </lineage>
</organism>
<keyword evidence="5" id="KW-0285">Flavoprotein</keyword>
<gene>
    <name evidence="15" type="ORF">Esi_0006_0151</name>
</gene>
<evidence type="ECO:0000256" key="13">
    <source>
        <dbReference type="SAM" id="MobiDB-lite"/>
    </source>
</evidence>
<dbReference type="InterPro" id="IPR006050">
    <property type="entry name" value="DNA_photolyase_N"/>
</dbReference>
<accession>D8LQK0</accession>
<dbReference type="InterPro" id="IPR014729">
    <property type="entry name" value="Rossmann-like_a/b/a_fold"/>
</dbReference>
<dbReference type="InterPro" id="IPR036134">
    <property type="entry name" value="Crypto/Photolyase_FAD-like_sf"/>
</dbReference>
<dbReference type="PROSITE" id="PS51645">
    <property type="entry name" value="PHR_CRY_ALPHA_BETA"/>
    <property type="match status" value="1"/>
</dbReference>
<dbReference type="eggNOG" id="KOG0133">
    <property type="taxonomic scope" value="Eukaryota"/>
</dbReference>